<keyword evidence="8" id="KW-1185">Reference proteome</keyword>
<dbReference type="PANTHER" id="PTHR43133">
    <property type="entry name" value="RNA POLYMERASE ECF-TYPE SIGMA FACTO"/>
    <property type="match status" value="1"/>
</dbReference>
<dbReference type="InterPro" id="IPR007627">
    <property type="entry name" value="RNA_pol_sigma70_r2"/>
</dbReference>
<dbReference type="InterPro" id="IPR013325">
    <property type="entry name" value="RNA_pol_sigma_r2"/>
</dbReference>
<dbReference type="GO" id="GO:0006352">
    <property type="term" value="P:DNA-templated transcription initiation"/>
    <property type="evidence" value="ECO:0007669"/>
    <property type="project" value="InterPro"/>
</dbReference>
<dbReference type="NCBIfam" id="TIGR02937">
    <property type="entry name" value="sigma70-ECF"/>
    <property type="match status" value="1"/>
</dbReference>
<dbReference type="InterPro" id="IPR039425">
    <property type="entry name" value="RNA_pol_sigma-70-like"/>
</dbReference>
<reference evidence="8" key="1">
    <citation type="submission" date="2018-12" db="EMBL/GenBank/DDBJ databases">
        <title>Genome sequence of Peanibacillus sp.</title>
        <authorList>
            <person name="Subramani G."/>
            <person name="Srinivasan S."/>
            <person name="Kim M.K."/>
        </authorList>
    </citation>
    <scope>NUCLEOTIDE SEQUENCE [LARGE SCALE GENOMIC DNA]</scope>
    <source>
        <strain evidence="8">18JY67-1</strain>
    </source>
</reference>
<sequence>MAGAFCLLVLKKLYAKCRGTRGHNRLFQVRGGREIRDEALIAQIRNGDREAYSELVAKYRDELYRLIWSVLRDKADAEDMLQEAFVRIYLSLGNYRGEGFKTWAARIAVNVAIDCKRSNARKAELLQREAVASSGTSAVQLHELPAETEVLNRDRKRRVRAMVGAMPEGYRSIVRSYFLEDRPQREIAEQEQLQIKSVESKLYRARQWMRKHWKEEDLE</sequence>
<dbReference type="PANTHER" id="PTHR43133:SF51">
    <property type="entry name" value="RNA POLYMERASE SIGMA FACTOR"/>
    <property type="match status" value="1"/>
</dbReference>
<dbReference type="InterPro" id="IPR013249">
    <property type="entry name" value="RNA_pol_sigma70_r4_t2"/>
</dbReference>
<keyword evidence="2" id="KW-0805">Transcription regulation</keyword>
<accession>A0A3S8ZYL4</accession>
<evidence type="ECO:0000256" key="2">
    <source>
        <dbReference type="ARBA" id="ARBA00023015"/>
    </source>
</evidence>
<dbReference type="EMBL" id="CP034437">
    <property type="protein sequence ID" value="AZN38536.1"/>
    <property type="molecule type" value="Genomic_DNA"/>
</dbReference>
<dbReference type="InterPro" id="IPR036388">
    <property type="entry name" value="WH-like_DNA-bd_sf"/>
</dbReference>
<dbReference type="Gene3D" id="1.10.1740.10">
    <property type="match status" value="1"/>
</dbReference>
<dbReference type="Proteomes" id="UP000272528">
    <property type="component" value="Chromosome"/>
</dbReference>
<dbReference type="Pfam" id="PF08281">
    <property type="entry name" value="Sigma70_r4_2"/>
    <property type="match status" value="1"/>
</dbReference>
<evidence type="ECO:0000313" key="8">
    <source>
        <dbReference type="Proteomes" id="UP000272528"/>
    </source>
</evidence>
<keyword evidence="3" id="KW-0731">Sigma factor</keyword>
<feature type="domain" description="RNA polymerase sigma-70 region 2" evidence="5">
    <location>
        <begin position="55"/>
        <end position="121"/>
    </location>
</feature>
<dbReference type="SUPFAM" id="SSF88659">
    <property type="entry name" value="Sigma3 and sigma4 domains of RNA polymerase sigma factors"/>
    <property type="match status" value="1"/>
</dbReference>
<evidence type="ECO:0000256" key="3">
    <source>
        <dbReference type="ARBA" id="ARBA00023082"/>
    </source>
</evidence>
<dbReference type="Pfam" id="PF04542">
    <property type="entry name" value="Sigma70_r2"/>
    <property type="match status" value="1"/>
</dbReference>
<comment type="similarity">
    <text evidence="1">Belongs to the sigma-70 factor family. ECF subfamily.</text>
</comment>
<gene>
    <name evidence="7" type="ORF">EJC50_01755</name>
</gene>
<evidence type="ECO:0000259" key="6">
    <source>
        <dbReference type="Pfam" id="PF08281"/>
    </source>
</evidence>
<evidence type="ECO:0000256" key="4">
    <source>
        <dbReference type="ARBA" id="ARBA00023163"/>
    </source>
</evidence>
<feature type="domain" description="RNA polymerase sigma factor 70 region 4 type 2" evidence="6">
    <location>
        <begin position="157"/>
        <end position="209"/>
    </location>
</feature>
<name>A0A3S8ZYL4_9BACL</name>
<evidence type="ECO:0000256" key="1">
    <source>
        <dbReference type="ARBA" id="ARBA00010641"/>
    </source>
</evidence>
<evidence type="ECO:0000313" key="7">
    <source>
        <dbReference type="EMBL" id="AZN38536.1"/>
    </source>
</evidence>
<keyword evidence="4" id="KW-0804">Transcription</keyword>
<evidence type="ECO:0000259" key="5">
    <source>
        <dbReference type="Pfam" id="PF04542"/>
    </source>
</evidence>
<dbReference type="SUPFAM" id="SSF88946">
    <property type="entry name" value="Sigma2 domain of RNA polymerase sigma factors"/>
    <property type="match status" value="1"/>
</dbReference>
<dbReference type="KEGG" id="palb:EJC50_01755"/>
<protein>
    <submittedName>
        <fullName evidence="7">Sigma-70 family RNA polymerase sigma factor</fullName>
    </submittedName>
</protein>
<dbReference type="InterPro" id="IPR013324">
    <property type="entry name" value="RNA_pol_sigma_r3/r4-like"/>
</dbReference>
<proteinExistence type="inferred from homology"/>
<dbReference type="GO" id="GO:0003677">
    <property type="term" value="F:DNA binding"/>
    <property type="evidence" value="ECO:0007669"/>
    <property type="project" value="InterPro"/>
</dbReference>
<dbReference type="AlphaFoldDB" id="A0A3S8ZYL4"/>
<dbReference type="GO" id="GO:0016987">
    <property type="term" value="F:sigma factor activity"/>
    <property type="evidence" value="ECO:0007669"/>
    <property type="project" value="UniProtKB-KW"/>
</dbReference>
<dbReference type="Gene3D" id="1.10.10.10">
    <property type="entry name" value="Winged helix-like DNA-binding domain superfamily/Winged helix DNA-binding domain"/>
    <property type="match status" value="1"/>
</dbReference>
<dbReference type="OrthoDB" id="9784984at2"/>
<organism evidence="7 8">
    <name type="scientific">Paenibacillus albus</name>
    <dbReference type="NCBI Taxonomy" id="2495582"/>
    <lineage>
        <taxon>Bacteria</taxon>
        <taxon>Bacillati</taxon>
        <taxon>Bacillota</taxon>
        <taxon>Bacilli</taxon>
        <taxon>Bacillales</taxon>
        <taxon>Paenibacillaceae</taxon>
        <taxon>Paenibacillus</taxon>
    </lineage>
</organism>
<dbReference type="InterPro" id="IPR014284">
    <property type="entry name" value="RNA_pol_sigma-70_dom"/>
</dbReference>